<evidence type="ECO:0000259" key="6">
    <source>
        <dbReference type="PROSITE" id="PS50888"/>
    </source>
</evidence>
<dbReference type="PANTHER" id="PTHR46196">
    <property type="entry name" value="TRANSCRIPTION FACTOR BHLH155-LIKE ISOFORM X1-RELATED"/>
    <property type="match status" value="1"/>
</dbReference>
<dbReference type="InterPro" id="IPR011598">
    <property type="entry name" value="bHLH_dom"/>
</dbReference>
<dbReference type="PROSITE" id="PS50888">
    <property type="entry name" value="BHLH"/>
    <property type="match status" value="1"/>
</dbReference>
<dbReference type="InterPro" id="IPR043561">
    <property type="entry name" value="LHW-like"/>
</dbReference>
<evidence type="ECO:0000256" key="3">
    <source>
        <dbReference type="ARBA" id="ARBA00023163"/>
    </source>
</evidence>
<dbReference type="GO" id="GO:0003700">
    <property type="term" value="F:DNA-binding transcription factor activity"/>
    <property type="evidence" value="ECO:0007669"/>
    <property type="project" value="InterPro"/>
</dbReference>
<evidence type="ECO:0000256" key="4">
    <source>
        <dbReference type="ARBA" id="ARBA00023242"/>
    </source>
</evidence>
<dbReference type="AlphaFoldDB" id="A0AAN7QU90"/>
<keyword evidence="4" id="KW-0539">Nucleus</keyword>
<keyword evidence="8" id="KW-1185">Reference proteome</keyword>
<sequence>MGYLLKEALKTLCGVNQWSYAVFWKIGCQNPKLLIWEECYYEPVVSSNHSKVSGLGSIEMSSNEWESAGRIQLLVDQMMIKNQINIVGEGIVGRAAFMGSHLWALSKSFNGDDHPPEVLVEMRRQFSAGIQTVVVIPVSPHGVVQLGSSFSINENIEFVNNVRSLILQLGCIPNALFSEIYAAKIGSPASLGMTCNIPIENCKLTVPMASDQISRTSALAGNLPNALNRGFSDHFQSKKSHPNPDLVMKTIPPLQEKSGSSFFGYNQTPSDPDGWCNSSIPVEKQSVSGIINQNFLVRSGPQKITREGISHELIRHSHSTSGGSLMSSLPPCYPVLNLPNHPEKDFQSSSNLGGVPLFTMKKHVLSTGSSCHSALEFPRDESACILIRESPSQWVQSEKQDACSQSTATNFKHKDASLQKHLSGDDLFDVLGVDLKSKILGSDFHQPGVIAKEIPISLDMQEDSSDIYASLEGLCDDGIFSEIGMDDHLLDAVVSKARSVSKQSSDDTVSCKTALTKISSSSVPSKTPTFHGNNMPCDHIEREMIRSPKLVESIAKPVSPPNWRGDKEGTCSQATSFYGSQISTWVEQSHAVKVENSVSTGYSKRPNEDNKLNRKRLKPGENPRPRPKDRQMIQDRVKELREIVPNGAKCSIDALLERTIKHMLFLQSVTKHAEKLKESGESKIINHEGGPLLKDSSAGGATWAFEVGSKSMVCPIIVEDLSAPRQMLVEMLCEDQGLFLEIADMIRGLGLTILKGAMEARNNKIWSRFTVEANRDVTRIEIFMSLVHLLDQNLKVSNTNPMAPLHYFSQPASIPTSCGPQ</sequence>
<dbReference type="PANTHER" id="PTHR46196:SF4">
    <property type="entry name" value="TRANSCRIPTION FACTOR LHW"/>
    <property type="match status" value="1"/>
</dbReference>
<name>A0AAN7QU90_9MYRT</name>
<reference evidence="7 8" key="1">
    <citation type="journal article" date="2023" name="Hortic Res">
        <title>Pangenome of water caltrop reveals structural variations and asymmetric subgenome divergence after allopolyploidization.</title>
        <authorList>
            <person name="Zhang X."/>
            <person name="Chen Y."/>
            <person name="Wang L."/>
            <person name="Yuan Y."/>
            <person name="Fang M."/>
            <person name="Shi L."/>
            <person name="Lu R."/>
            <person name="Comes H.P."/>
            <person name="Ma Y."/>
            <person name="Chen Y."/>
            <person name="Huang G."/>
            <person name="Zhou Y."/>
            <person name="Zheng Z."/>
            <person name="Qiu Y."/>
        </authorList>
    </citation>
    <scope>NUCLEOTIDE SEQUENCE [LARGE SCALE GENOMIC DNA]</scope>
    <source>
        <tissue evidence="7">Roots</tissue>
    </source>
</reference>
<dbReference type="GO" id="GO:0005634">
    <property type="term" value="C:nucleus"/>
    <property type="evidence" value="ECO:0007669"/>
    <property type="project" value="UniProtKB-SubCell"/>
</dbReference>
<keyword evidence="3" id="KW-0804">Transcription</keyword>
<feature type="region of interest" description="Disordered" evidence="5">
    <location>
        <begin position="597"/>
        <end position="632"/>
    </location>
</feature>
<dbReference type="CDD" id="cd18915">
    <property type="entry name" value="bHLH_AtLHW_like"/>
    <property type="match status" value="1"/>
</dbReference>
<gene>
    <name evidence="7" type="ORF">SAY87_016245</name>
</gene>
<dbReference type="GO" id="GO:0046983">
    <property type="term" value="F:protein dimerization activity"/>
    <property type="evidence" value="ECO:0007669"/>
    <property type="project" value="InterPro"/>
</dbReference>
<dbReference type="Proteomes" id="UP001345219">
    <property type="component" value="Chromosome 13"/>
</dbReference>
<proteinExistence type="predicted"/>
<dbReference type="Pfam" id="PF23176">
    <property type="entry name" value="bHLH_LHW"/>
    <property type="match status" value="1"/>
</dbReference>
<evidence type="ECO:0000256" key="5">
    <source>
        <dbReference type="SAM" id="MobiDB-lite"/>
    </source>
</evidence>
<dbReference type="InterPro" id="IPR025610">
    <property type="entry name" value="MYC/MYB_N"/>
</dbReference>
<dbReference type="EMBL" id="JAXIOK010000001">
    <property type="protein sequence ID" value="KAK4780139.1"/>
    <property type="molecule type" value="Genomic_DNA"/>
</dbReference>
<feature type="compositionally biased region" description="Basic and acidic residues" evidence="5">
    <location>
        <begin position="605"/>
        <end position="632"/>
    </location>
</feature>
<accession>A0AAN7QU90</accession>
<feature type="domain" description="BHLH" evidence="6">
    <location>
        <begin position="617"/>
        <end position="666"/>
    </location>
</feature>
<evidence type="ECO:0000313" key="8">
    <source>
        <dbReference type="Proteomes" id="UP001345219"/>
    </source>
</evidence>
<protein>
    <recommendedName>
        <fullName evidence="6">BHLH domain-containing protein</fullName>
    </recommendedName>
</protein>
<comment type="caution">
    <text evidence="7">The sequence shown here is derived from an EMBL/GenBank/DDBJ whole genome shotgun (WGS) entry which is preliminary data.</text>
</comment>
<evidence type="ECO:0000313" key="7">
    <source>
        <dbReference type="EMBL" id="KAK4780139.1"/>
    </source>
</evidence>
<evidence type="ECO:0000256" key="2">
    <source>
        <dbReference type="ARBA" id="ARBA00023015"/>
    </source>
</evidence>
<evidence type="ECO:0000256" key="1">
    <source>
        <dbReference type="ARBA" id="ARBA00004123"/>
    </source>
</evidence>
<keyword evidence="2" id="KW-0805">Transcription regulation</keyword>
<comment type="subcellular location">
    <subcellularLocation>
        <location evidence="1">Nucleus</location>
    </subcellularLocation>
</comment>
<dbReference type="Pfam" id="PF14215">
    <property type="entry name" value="bHLH-MYC_N"/>
    <property type="match status" value="1"/>
</dbReference>
<organism evidence="7 8">
    <name type="scientific">Trapa incisa</name>
    <dbReference type="NCBI Taxonomy" id="236973"/>
    <lineage>
        <taxon>Eukaryota</taxon>
        <taxon>Viridiplantae</taxon>
        <taxon>Streptophyta</taxon>
        <taxon>Embryophyta</taxon>
        <taxon>Tracheophyta</taxon>
        <taxon>Spermatophyta</taxon>
        <taxon>Magnoliopsida</taxon>
        <taxon>eudicotyledons</taxon>
        <taxon>Gunneridae</taxon>
        <taxon>Pentapetalae</taxon>
        <taxon>rosids</taxon>
        <taxon>malvids</taxon>
        <taxon>Myrtales</taxon>
        <taxon>Lythraceae</taxon>
        <taxon>Trapa</taxon>
    </lineage>
</organism>